<comment type="caution">
    <text evidence="1">The sequence shown here is derived from an EMBL/GenBank/DDBJ whole genome shotgun (WGS) entry which is preliminary data.</text>
</comment>
<evidence type="ECO:0000313" key="2">
    <source>
        <dbReference type="Proteomes" id="UP001174839"/>
    </source>
</evidence>
<name>A0ABT7WIH2_9FLAO</name>
<dbReference type="Proteomes" id="UP001174839">
    <property type="component" value="Unassembled WGS sequence"/>
</dbReference>
<reference evidence="1" key="1">
    <citation type="submission" date="2023-06" db="EMBL/GenBank/DDBJ databases">
        <title>Robiginitalea aurantiacus sp. nov. and Algoriphagus sediminis sp. nov., isolated from coastal sediment.</title>
        <authorList>
            <person name="Zhou Z.Y."/>
            <person name="An J."/>
            <person name="Jia Y.W."/>
            <person name="Du Z.J."/>
        </authorList>
    </citation>
    <scope>NUCLEOTIDE SEQUENCE</scope>
    <source>
        <strain evidence="1">M39</strain>
    </source>
</reference>
<dbReference type="EMBL" id="JAUDUY010000013">
    <property type="protein sequence ID" value="MDM9632713.1"/>
    <property type="molecule type" value="Genomic_DNA"/>
</dbReference>
<dbReference type="PROSITE" id="PS51257">
    <property type="entry name" value="PROKAR_LIPOPROTEIN"/>
    <property type="match status" value="1"/>
</dbReference>
<proteinExistence type="predicted"/>
<sequence>MIKKHFVMVFGALALITSCKEDKKETPSEEKVVVEEQPMADVTSIEADVILVNEHHFDKVPITSHGRKIIEGGEVSLDDEPKDVKVHTAEQMHTVLIENEYEPQELEVTQAVITLDETETFVAYNKKNEEIGMLQVVTDANGEISKIAFADKNHRDTYDVQNGMTAKEAKQLRRRLKHVKRKTDHYLYDDQSNIMYLLDIQDDMGNEITAAEIDKAEIRAIIWEKKNKSE</sequence>
<evidence type="ECO:0008006" key="3">
    <source>
        <dbReference type="Google" id="ProtNLM"/>
    </source>
</evidence>
<gene>
    <name evidence="1" type="ORF">QU605_14640</name>
</gene>
<organism evidence="1 2">
    <name type="scientific">Robiginitalea aurantiaca</name>
    <dbReference type="NCBI Taxonomy" id="3056915"/>
    <lineage>
        <taxon>Bacteria</taxon>
        <taxon>Pseudomonadati</taxon>
        <taxon>Bacteroidota</taxon>
        <taxon>Flavobacteriia</taxon>
        <taxon>Flavobacteriales</taxon>
        <taxon>Flavobacteriaceae</taxon>
        <taxon>Robiginitalea</taxon>
    </lineage>
</organism>
<protein>
    <recommendedName>
        <fullName evidence="3">PepSY domain-containing protein</fullName>
    </recommendedName>
</protein>
<keyword evidence="2" id="KW-1185">Reference proteome</keyword>
<dbReference type="RefSeq" id="WP_289726076.1">
    <property type="nucleotide sequence ID" value="NZ_JAUDUY010000013.1"/>
</dbReference>
<evidence type="ECO:0000313" key="1">
    <source>
        <dbReference type="EMBL" id="MDM9632713.1"/>
    </source>
</evidence>
<accession>A0ABT7WIH2</accession>